<organism evidence="1 2">
    <name type="scientific">Biomphalaria pfeifferi</name>
    <name type="common">Bloodfluke planorb</name>
    <name type="synonym">Freshwater snail</name>
    <dbReference type="NCBI Taxonomy" id="112525"/>
    <lineage>
        <taxon>Eukaryota</taxon>
        <taxon>Metazoa</taxon>
        <taxon>Spiralia</taxon>
        <taxon>Lophotrochozoa</taxon>
        <taxon>Mollusca</taxon>
        <taxon>Gastropoda</taxon>
        <taxon>Heterobranchia</taxon>
        <taxon>Euthyneura</taxon>
        <taxon>Panpulmonata</taxon>
        <taxon>Hygrophila</taxon>
        <taxon>Lymnaeoidea</taxon>
        <taxon>Planorbidae</taxon>
        <taxon>Biomphalaria</taxon>
    </lineage>
</organism>
<reference evidence="1" key="2">
    <citation type="submission" date="2023-04" db="EMBL/GenBank/DDBJ databases">
        <authorList>
            <person name="Bu L."/>
            <person name="Lu L."/>
            <person name="Laidemitt M.R."/>
            <person name="Zhang S.M."/>
            <person name="Mutuku M."/>
            <person name="Mkoji G."/>
            <person name="Steinauer M."/>
            <person name="Loker E.S."/>
        </authorList>
    </citation>
    <scope>NUCLEOTIDE SEQUENCE</scope>
    <source>
        <strain evidence="1">KasaAsao</strain>
        <tissue evidence="1">Whole Snail</tissue>
    </source>
</reference>
<reference evidence="1" key="1">
    <citation type="journal article" date="2023" name="PLoS Negl. Trop. Dis.">
        <title>A genome sequence for Biomphalaria pfeifferi, the major vector snail for the human-infecting parasite Schistosoma mansoni.</title>
        <authorList>
            <person name="Bu L."/>
            <person name="Lu L."/>
            <person name="Laidemitt M.R."/>
            <person name="Zhang S.M."/>
            <person name="Mutuku M."/>
            <person name="Mkoji G."/>
            <person name="Steinauer M."/>
            <person name="Loker E.S."/>
        </authorList>
    </citation>
    <scope>NUCLEOTIDE SEQUENCE</scope>
    <source>
        <tissue evidence="1">Whole Snail</tissue>
    </source>
</reference>
<evidence type="ECO:0000313" key="1">
    <source>
        <dbReference type="EMBL" id="KAK0042210.1"/>
    </source>
</evidence>
<sequence length="54" mass="6127">KVQATSVLGTYVQGTSVSIMPSYRTDQLEHPVMPLLRWTDRRFRPSSFETVAVS</sequence>
<protein>
    <submittedName>
        <fullName evidence="1">Uncharacterized protein</fullName>
    </submittedName>
</protein>
<dbReference type="Proteomes" id="UP001233172">
    <property type="component" value="Unassembled WGS sequence"/>
</dbReference>
<dbReference type="EMBL" id="JASAOG010000247">
    <property type="protein sequence ID" value="KAK0042210.1"/>
    <property type="molecule type" value="Genomic_DNA"/>
</dbReference>
<evidence type="ECO:0000313" key="2">
    <source>
        <dbReference type="Proteomes" id="UP001233172"/>
    </source>
</evidence>
<proteinExistence type="predicted"/>
<keyword evidence="2" id="KW-1185">Reference proteome</keyword>
<accession>A0AAD8AWC7</accession>
<name>A0AAD8AWC7_BIOPF</name>
<feature type="non-terminal residue" evidence="1">
    <location>
        <position position="1"/>
    </location>
</feature>
<dbReference type="AlphaFoldDB" id="A0AAD8AWC7"/>
<comment type="caution">
    <text evidence="1">The sequence shown here is derived from an EMBL/GenBank/DDBJ whole genome shotgun (WGS) entry which is preliminary data.</text>
</comment>
<gene>
    <name evidence="1" type="ORF">Bpfe_028335</name>
</gene>